<sequence>MQPASSGDIPRQIETTPPVNVETFASHVTLTWTSLGLSQFVDIADRVDVVPADSTPIVDATNAAGRRRLPLTEIDTTTAATKYVRFEPDCPWTLAWERRTTPVVSLCGSPSPTVCQQAHIITTTENLDARDGWNTVETAAGWTRETYETLLSVLGA</sequence>
<dbReference type="GeneID" id="12446711"/>
<dbReference type="HOGENOM" id="CLU_1811392_0_0_2"/>
<organism evidence="1 2">
    <name type="scientific">Haloquadratum walsbyi (strain DSM 16854 / JCM 12705 / C23)</name>
    <dbReference type="NCBI Taxonomy" id="768065"/>
    <lineage>
        <taxon>Archaea</taxon>
        <taxon>Methanobacteriati</taxon>
        <taxon>Methanobacteriota</taxon>
        <taxon>Stenosarchaea group</taxon>
        <taxon>Halobacteria</taxon>
        <taxon>Halobacteriales</taxon>
        <taxon>Haloferacaceae</taxon>
        <taxon>Haloquadratum</taxon>
    </lineage>
</organism>
<dbReference type="Proteomes" id="UP000007954">
    <property type="component" value="Chromosome"/>
</dbReference>
<reference evidence="1 2" key="1">
    <citation type="journal article" date="2011" name="PLoS ONE">
        <title>Haloquadratum walsbyi: limited diversity in a global pond.</title>
        <authorList>
            <person name="Dyall-Smith M."/>
            <person name="Pfeiffer F."/>
            <person name="Klee K."/>
            <person name="Palm P."/>
            <person name="Gross K."/>
            <person name="Schuster S.C."/>
            <person name="Rampp M."/>
            <person name="Oesterhelt D."/>
        </authorList>
    </citation>
    <scope>NUCLEOTIDE SEQUENCE [LARGE SCALE GENOMIC DNA]</scope>
    <source>
        <strain evidence="2">DSM 16854 / JCM 12705 / C23</strain>
    </source>
</reference>
<evidence type="ECO:0000313" key="2">
    <source>
        <dbReference type="Proteomes" id="UP000007954"/>
    </source>
</evidence>
<evidence type="ECO:0000313" key="1">
    <source>
        <dbReference type="EMBL" id="CCC39902.1"/>
    </source>
</evidence>
<gene>
    <name evidence="1" type="ordered locus">Hqrw_1990</name>
</gene>
<dbReference type="KEGG" id="hwc:Hqrw_1990"/>
<name>G0LKE4_HALWC</name>
<dbReference type="EMBL" id="FR746099">
    <property type="protein sequence ID" value="CCC39902.1"/>
    <property type="molecule type" value="Genomic_DNA"/>
</dbReference>
<proteinExistence type="predicted"/>
<dbReference type="AlphaFoldDB" id="G0LKE4"/>
<dbReference type="OrthoDB" id="342889at2157"/>
<protein>
    <submittedName>
        <fullName evidence="1">Uncharacterized protein</fullName>
    </submittedName>
</protein>
<accession>G0LKE4</accession>
<dbReference type="RefSeq" id="WP_014555654.1">
    <property type="nucleotide sequence ID" value="NC_017459.1"/>
</dbReference>